<dbReference type="SUPFAM" id="SSF54995">
    <property type="entry name" value="Ribosomal protein S6"/>
    <property type="match status" value="1"/>
</dbReference>
<keyword evidence="5" id="KW-1185">Reference proteome</keyword>
<comment type="caution">
    <text evidence="4">The sequence shown here is derived from an EMBL/GenBank/DDBJ whole genome shotgun (WGS) entry which is preliminary data.</text>
</comment>
<evidence type="ECO:0000313" key="5">
    <source>
        <dbReference type="Proteomes" id="UP000031668"/>
    </source>
</evidence>
<evidence type="ECO:0000256" key="1">
    <source>
        <dbReference type="ARBA" id="ARBA00009512"/>
    </source>
</evidence>
<dbReference type="GO" id="GO:0005763">
    <property type="term" value="C:mitochondrial small ribosomal subunit"/>
    <property type="evidence" value="ECO:0007669"/>
    <property type="project" value="TreeGrafter"/>
</dbReference>
<dbReference type="Proteomes" id="UP000031668">
    <property type="component" value="Unassembled WGS sequence"/>
</dbReference>
<evidence type="ECO:0000313" key="4">
    <source>
        <dbReference type="EMBL" id="KII62438.1"/>
    </source>
</evidence>
<dbReference type="PANTHER" id="PTHR21011">
    <property type="entry name" value="MITOCHONDRIAL 28S RIBOSOMAL PROTEIN S6"/>
    <property type="match status" value="1"/>
</dbReference>
<keyword evidence="4" id="KW-0687">Ribonucleoprotein</keyword>
<name>A0A0C2IAP0_THEKT</name>
<dbReference type="InterPro" id="IPR035980">
    <property type="entry name" value="Ribosomal_bS6_sf"/>
</dbReference>
<dbReference type="OrthoDB" id="268530at2759"/>
<protein>
    <recommendedName>
        <fullName evidence="2">Small ribosomal subunit protein bS6m</fullName>
    </recommendedName>
    <alternativeName>
        <fullName evidence="3">28S ribosomal protein S6, mitochondrial</fullName>
    </alternativeName>
</protein>
<keyword evidence="4" id="KW-0689">Ribosomal protein</keyword>
<evidence type="ECO:0000256" key="2">
    <source>
        <dbReference type="ARBA" id="ARBA00035170"/>
    </source>
</evidence>
<comment type="similarity">
    <text evidence="1">Belongs to the bacterial ribosomal protein bS6 family.</text>
</comment>
<dbReference type="GO" id="GO:0070181">
    <property type="term" value="F:small ribosomal subunit rRNA binding"/>
    <property type="evidence" value="ECO:0007669"/>
    <property type="project" value="TreeGrafter"/>
</dbReference>
<gene>
    <name evidence="4" type="ORF">RF11_16248</name>
</gene>
<dbReference type="GO" id="GO:0003735">
    <property type="term" value="F:structural constituent of ribosome"/>
    <property type="evidence" value="ECO:0007669"/>
    <property type="project" value="InterPro"/>
</dbReference>
<accession>A0A0C2IAP0</accession>
<dbReference type="Gene3D" id="3.30.70.60">
    <property type="match status" value="1"/>
</dbReference>
<reference evidence="4 5" key="1">
    <citation type="journal article" date="2014" name="Genome Biol. Evol.">
        <title>The genome of the myxosporean Thelohanellus kitauei shows adaptations to nutrient acquisition within its fish host.</title>
        <authorList>
            <person name="Yang Y."/>
            <person name="Xiong J."/>
            <person name="Zhou Z."/>
            <person name="Huo F."/>
            <person name="Miao W."/>
            <person name="Ran C."/>
            <person name="Liu Y."/>
            <person name="Zhang J."/>
            <person name="Feng J."/>
            <person name="Wang M."/>
            <person name="Wang M."/>
            <person name="Wang L."/>
            <person name="Yao B."/>
        </authorList>
    </citation>
    <scope>NUCLEOTIDE SEQUENCE [LARGE SCALE GENOMIC DNA]</scope>
    <source>
        <strain evidence="4">Wuqing</strain>
    </source>
</reference>
<evidence type="ECO:0000256" key="3">
    <source>
        <dbReference type="ARBA" id="ARBA00035365"/>
    </source>
</evidence>
<dbReference type="GO" id="GO:0006412">
    <property type="term" value="P:translation"/>
    <property type="evidence" value="ECO:0007669"/>
    <property type="project" value="InterPro"/>
</dbReference>
<dbReference type="Pfam" id="PF01250">
    <property type="entry name" value="Ribosomal_S6"/>
    <property type="match status" value="1"/>
</dbReference>
<dbReference type="InterPro" id="IPR000529">
    <property type="entry name" value="Ribosomal_bS6"/>
</dbReference>
<organism evidence="4 5">
    <name type="scientific">Thelohanellus kitauei</name>
    <name type="common">Myxosporean</name>
    <dbReference type="NCBI Taxonomy" id="669202"/>
    <lineage>
        <taxon>Eukaryota</taxon>
        <taxon>Metazoa</taxon>
        <taxon>Cnidaria</taxon>
        <taxon>Myxozoa</taxon>
        <taxon>Myxosporea</taxon>
        <taxon>Bivalvulida</taxon>
        <taxon>Platysporina</taxon>
        <taxon>Myxobolidae</taxon>
        <taxon>Thelohanellus</taxon>
    </lineage>
</organism>
<dbReference type="PANTHER" id="PTHR21011:SF1">
    <property type="entry name" value="SMALL RIBOSOMAL SUBUNIT PROTEIN BS6M"/>
    <property type="match status" value="1"/>
</dbReference>
<dbReference type="AlphaFoldDB" id="A0A0C2IAP0"/>
<dbReference type="InterPro" id="IPR014717">
    <property type="entry name" value="Transl_elong_EF1B/ribsomal_bS6"/>
</dbReference>
<sequence length="128" mass="15122">MPRYEITVLTRVLQTPQVESFLINTSEYLLNKDGFILKFENLGEAELFNYVLKDKKFYSRGHWLLFDVVAPIKLFKNFHSYVRKDPFVLKINTVYLGGFGPHVFNKNLSCSDTSWTEETLRESFRPKF</sequence>
<dbReference type="EMBL" id="JWZT01004982">
    <property type="protein sequence ID" value="KII62438.1"/>
    <property type="molecule type" value="Genomic_DNA"/>
</dbReference>
<proteinExistence type="inferred from homology"/>